<proteinExistence type="predicted"/>
<keyword evidence="5" id="KW-1185">Reference proteome</keyword>
<protein>
    <recommendedName>
        <fullName evidence="3">Tetracyclin repressor-like C-terminal domain-containing protein</fullName>
    </recommendedName>
</protein>
<accession>A0A1C3PED4</accession>
<reference evidence="5" key="1">
    <citation type="submission" date="2016-02" db="EMBL/GenBank/DDBJ databases">
        <authorList>
            <person name="Wibberg D."/>
        </authorList>
    </citation>
    <scope>NUCLEOTIDE SEQUENCE [LARGE SCALE GENOMIC DNA]</scope>
</reference>
<dbReference type="Proteomes" id="UP000199013">
    <property type="component" value="Unassembled WGS sequence"/>
</dbReference>
<evidence type="ECO:0000259" key="3">
    <source>
        <dbReference type="Pfam" id="PF16859"/>
    </source>
</evidence>
<dbReference type="Pfam" id="PF16859">
    <property type="entry name" value="TetR_C_11"/>
    <property type="match status" value="1"/>
</dbReference>
<keyword evidence="1" id="KW-0805">Transcription regulation</keyword>
<dbReference type="AlphaFoldDB" id="A0A1C3PED4"/>
<evidence type="ECO:0000256" key="1">
    <source>
        <dbReference type="ARBA" id="ARBA00023015"/>
    </source>
</evidence>
<sequence length="100" mass="10717">MRESVALAAALRAQMIEDGRGIAALIVQRAFDRGEPCSPTAADVFNELAPAMIFSRLLITGEALDDAFIQHMVDDILLPLMTSATDAPWDLRRSGGTTGT</sequence>
<dbReference type="InterPro" id="IPR011075">
    <property type="entry name" value="TetR_C"/>
</dbReference>
<name>A0A1C3PED4_9ACTN</name>
<organism evidence="4 5">
    <name type="scientific">Candidatus Protofrankia californiensis</name>
    <dbReference type="NCBI Taxonomy" id="1839754"/>
    <lineage>
        <taxon>Bacteria</taxon>
        <taxon>Bacillati</taxon>
        <taxon>Actinomycetota</taxon>
        <taxon>Actinomycetes</taxon>
        <taxon>Frankiales</taxon>
        <taxon>Frankiaceae</taxon>
        <taxon>Protofrankia</taxon>
    </lineage>
</organism>
<gene>
    <name evidence="4" type="ORF">FDG2_5566</name>
</gene>
<feature type="domain" description="Tetracyclin repressor-like C-terminal" evidence="3">
    <location>
        <begin position="4"/>
        <end position="76"/>
    </location>
</feature>
<dbReference type="Gene3D" id="1.10.357.10">
    <property type="entry name" value="Tetracycline Repressor, domain 2"/>
    <property type="match status" value="1"/>
</dbReference>
<dbReference type="SUPFAM" id="SSF48498">
    <property type="entry name" value="Tetracyclin repressor-like, C-terminal domain"/>
    <property type="match status" value="1"/>
</dbReference>
<dbReference type="EMBL" id="FLUV01002312">
    <property type="protein sequence ID" value="SBW28203.1"/>
    <property type="molecule type" value="Genomic_DNA"/>
</dbReference>
<evidence type="ECO:0000256" key="2">
    <source>
        <dbReference type="ARBA" id="ARBA00023163"/>
    </source>
</evidence>
<dbReference type="InterPro" id="IPR036271">
    <property type="entry name" value="Tet_transcr_reg_TetR-rel_C_sf"/>
</dbReference>
<evidence type="ECO:0000313" key="5">
    <source>
        <dbReference type="Proteomes" id="UP000199013"/>
    </source>
</evidence>
<keyword evidence="2" id="KW-0804">Transcription</keyword>
<evidence type="ECO:0000313" key="4">
    <source>
        <dbReference type="EMBL" id="SBW28203.1"/>
    </source>
</evidence>